<sequence>MQTTSLGGLEVSRLGLGVMGMSAFYTGKDGSEEESVRTIQHAVDLGVTHLDTAEAYGAGANEALLGRATRGRRDEVVLATKFGLVSHTGRPGVDSTPANIRLAVEGSLRRLGTDHIDLYYQHRVDPSTPIEDTVDALAGLVTEGKVRYIGLSEAGPSTIRRAHAVHPLAAVQSEYSLWTRDPEADVLPVLRELGIGLVPYSPLGHGFLTGNIRSLDGLAADDWRRTNPRFTGGNLERNLRIVEEVRSVATEAGATPAQVALAWLLAQGADINPIPGTRHVERLEENIAADGIRLTPDQIGRLNNLAPASGDRHDRGGMAALDR</sequence>
<dbReference type="GO" id="GO:0016491">
    <property type="term" value="F:oxidoreductase activity"/>
    <property type="evidence" value="ECO:0007669"/>
    <property type="project" value="UniProtKB-KW"/>
</dbReference>
<name>A0A9X2FZ52_9MICO</name>
<dbReference type="InterPro" id="IPR050791">
    <property type="entry name" value="Aldo-Keto_reductase"/>
</dbReference>
<keyword evidence="1" id="KW-0560">Oxidoreductase</keyword>
<dbReference type="CDD" id="cd19076">
    <property type="entry name" value="AKR_AKR13A_13D"/>
    <property type="match status" value="1"/>
</dbReference>
<feature type="compositionally biased region" description="Basic and acidic residues" evidence="2">
    <location>
        <begin position="310"/>
        <end position="323"/>
    </location>
</feature>
<reference evidence="4" key="1">
    <citation type="submission" date="2022-06" db="EMBL/GenBank/DDBJ databases">
        <title>Genomic Encyclopedia of Archaeal and Bacterial Type Strains, Phase II (KMG-II): from individual species to whole genera.</title>
        <authorList>
            <person name="Goeker M."/>
        </authorList>
    </citation>
    <scope>NUCLEOTIDE SEQUENCE</scope>
    <source>
        <strain evidence="4">DSM 26652</strain>
    </source>
</reference>
<dbReference type="SUPFAM" id="SSF51430">
    <property type="entry name" value="NAD(P)-linked oxidoreductase"/>
    <property type="match status" value="1"/>
</dbReference>
<dbReference type="PRINTS" id="PR00069">
    <property type="entry name" value="ALDKETRDTASE"/>
</dbReference>
<dbReference type="RefSeq" id="WP_253831561.1">
    <property type="nucleotide sequence ID" value="NZ_JAMTCS010000001.1"/>
</dbReference>
<gene>
    <name evidence="4" type="ORF">APR03_000026</name>
</gene>
<feature type="region of interest" description="Disordered" evidence="2">
    <location>
        <begin position="303"/>
        <end position="323"/>
    </location>
</feature>
<dbReference type="GO" id="GO:0005737">
    <property type="term" value="C:cytoplasm"/>
    <property type="evidence" value="ECO:0007669"/>
    <property type="project" value="TreeGrafter"/>
</dbReference>
<dbReference type="Proteomes" id="UP001139493">
    <property type="component" value="Unassembled WGS sequence"/>
</dbReference>
<dbReference type="InterPro" id="IPR036812">
    <property type="entry name" value="NAD(P)_OxRdtase_dom_sf"/>
</dbReference>
<evidence type="ECO:0000256" key="2">
    <source>
        <dbReference type="SAM" id="MobiDB-lite"/>
    </source>
</evidence>
<evidence type="ECO:0000313" key="4">
    <source>
        <dbReference type="EMBL" id="MCP2262703.1"/>
    </source>
</evidence>
<dbReference type="AlphaFoldDB" id="A0A9X2FZ52"/>
<keyword evidence="5" id="KW-1185">Reference proteome</keyword>
<dbReference type="EMBL" id="JAMTCS010000001">
    <property type="protein sequence ID" value="MCP2262703.1"/>
    <property type="molecule type" value="Genomic_DNA"/>
</dbReference>
<dbReference type="Gene3D" id="3.20.20.100">
    <property type="entry name" value="NADP-dependent oxidoreductase domain"/>
    <property type="match status" value="1"/>
</dbReference>
<dbReference type="PANTHER" id="PTHR43625:SF40">
    <property type="entry name" value="ALDO-KETO REDUCTASE YAKC [NADP(+)]"/>
    <property type="match status" value="1"/>
</dbReference>
<evidence type="ECO:0000256" key="1">
    <source>
        <dbReference type="ARBA" id="ARBA00023002"/>
    </source>
</evidence>
<dbReference type="Pfam" id="PF00248">
    <property type="entry name" value="Aldo_ket_red"/>
    <property type="match status" value="1"/>
</dbReference>
<feature type="domain" description="NADP-dependent oxidoreductase" evidence="3">
    <location>
        <begin position="14"/>
        <end position="305"/>
    </location>
</feature>
<dbReference type="InterPro" id="IPR023210">
    <property type="entry name" value="NADP_OxRdtase_dom"/>
</dbReference>
<dbReference type="InterPro" id="IPR020471">
    <property type="entry name" value="AKR"/>
</dbReference>
<organism evidence="4 5">
    <name type="scientific">Promicromonospora thailandica</name>
    <dbReference type="NCBI Taxonomy" id="765201"/>
    <lineage>
        <taxon>Bacteria</taxon>
        <taxon>Bacillati</taxon>
        <taxon>Actinomycetota</taxon>
        <taxon>Actinomycetes</taxon>
        <taxon>Micrococcales</taxon>
        <taxon>Promicromonosporaceae</taxon>
        <taxon>Promicromonospora</taxon>
    </lineage>
</organism>
<comment type="caution">
    <text evidence="4">The sequence shown here is derived from an EMBL/GenBank/DDBJ whole genome shotgun (WGS) entry which is preliminary data.</text>
</comment>
<evidence type="ECO:0000313" key="5">
    <source>
        <dbReference type="Proteomes" id="UP001139493"/>
    </source>
</evidence>
<protein>
    <submittedName>
        <fullName evidence="4">Oxidoreductase</fullName>
    </submittedName>
</protein>
<accession>A0A9X2FZ52</accession>
<proteinExistence type="predicted"/>
<evidence type="ECO:0000259" key="3">
    <source>
        <dbReference type="Pfam" id="PF00248"/>
    </source>
</evidence>
<dbReference type="PANTHER" id="PTHR43625">
    <property type="entry name" value="AFLATOXIN B1 ALDEHYDE REDUCTASE"/>
    <property type="match status" value="1"/>
</dbReference>